<name>A8LNF1_DINSH</name>
<proteinExistence type="predicted"/>
<reference evidence="3" key="1">
    <citation type="journal article" date="2010" name="ISME J.">
        <title>The complete genome sequence of the algal symbiont Dinoroseobacter shibae: a hitchhiker's guide to life in the sea.</title>
        <authorList>
            <person name="Wagner-Dobler I."/>
            <person name="Ballhausen B."/>
            <person name="Berger M."/>
            <person name="Brinkhoff T."/>
            <person name="Buchholz I."/>
            <person name="Bunk B."/>
            <person name="Cypionka H."/>
            <person name="Daniel R."/>
            <person name="Drepper T."/>
            <person name="Gerdts G."/>
            <person name="Hahnke S."/>
            <person name="Han C."/>
            <person name="Jahn D."/>
            <person name="Kalhoefer D."/>
            <person name="Kiss H."/>
            <person name="Klenk H.P."/>
            <person name="Kyrpides N."/>
            <person name="Liebl W."/>
            <person name="Liesegang H."/>
            <person name="Meincke L."/>
            <person name="Pati A."/>
            <person name="Petersen J."/>
            <person name="Piekarski T."/>
            <person name="Pommerenke C."/>
            <person name="Pradella S."/>
            <person name="Pukall R."/>
            <person name="Rabus R."/>
            <person name="Stackebrandt E."/>
            <person name="Thole S."/>
            <person name="Thompson L."/>
            <person name="Tielen P."/>
            <person name="Tomasch J."/>
            <person name="von Jan M."/>
            <person name="Wanphrut N."/>
            <person name="Wichels A."/>
            <person name="Zech H."/>
            <person name="Simon M."/>
        </authorList>
    </citation>
    <scope>NUCLEOTIDE SEQUENCE [LARGE SCALE GENOMIC DNA]</scope>
    <source>
        <strain evidence="3">DSM 16493 / NCIMB 14021 / DFL 12</strain>
    </source>
</reference>
<dbReference type="KEGG" id="dsh:Dshi_3312"/>
<dbReference type="RefSeq" id="WP_012179972.1">
    <property type="nucleotide sequence ID" value="NC_009952.1"/>
</dbReference>
<evidence type="ECO:0000313" key="3">
    <source>
        <dbReference type="Proteomes" id="UP000006833"/>
    </source>
</evidence>
<evidence type="ECO:0000313" key="2">
    <source>
        <dbReference type="EMBL" id="ABV95045.1"/>
    </source>
</evidence>
<feature type="chain" id="PRO_5002726066" description="PEP-CTERM protein-sorting domain-containing protein" evidence="1">
    <location>
        <begin position="21"/>
        <end position="225"/>
    </location>
</feature>
<gene>
    <name evidence="2" type="ordered locus">Dshi_3312</name>
</gene>
<keyword evidence="1" id="KW-0732">Signal</keyword>
<dbReference type="HOGENOM" id="CLU_1228319_0_0_5"/>
<protein>
    <recommendedName>
        <fullName evidence="4">PEP-CTERM protein-sorting domain-containing protein</fullName>
    </recommendedName>
</protein>
<feature type="signal peptide" evidence="1">
    <location>
        <begin position="1"/>
        <end position="20"/>
    </location>
</feature>
<dbReference type="EMBL" id="CP000830">
    <property type="protein sequence ID" value="ABV95045.1"/>
    <property type="molecule type" value="Genomic_DNA"/>
</dbReference>
<dbReference type="eggNOG" id="ENOG5033GD7">
    <property type="taxonomic scope" value="Bacteria"/>
</dbReference>
<dbReference type="OrthoDB" id="7862267at2"/>
<sequence length="225" mass="23110">MLRPVLSACALTFLASAASAAVLDFETGFSGNKTAITGTEFQASSGVSFSSPNGLYIVKVGGKTDGFVPFDRPNPADAFGDYFLTSDFGTVTALTIDFAEAVLATSFDVADIDGRGNNLEVFTFIARDATGNALATQTVTGQDANAGNRAVTRIGFSGLGSLISQIEITGTTFGGTRKIGIAFDNFNTTVNTLQEPSPVPLPAGAPLALLGLGALGLLRARRKAA</sequence>
<dbReference type="AlphaFoldDB" id="A8LNF1"/>
<evidence type="ECO:0000256" key="1">
    <source>
        <dbReference type="SAM" id="SignalP"/>
    </source>
</evidence>
<dbReference type="Proteomes" id="UP000006833">
    <property type="component" value="Chromosome"/>
</dbReference>
<keyword evidence="3" id="KW-1185">Reference proteome</keyword>
<evidence type="ECO:0008006" key="4">
    <source>
        <dbReference type="Google" id="ProtNLM"/>
    </source>
</evidence>
<organism evidence="2 3">
    <name type="scientific">Dinoroseobacter shibae (strain DSM 16493 / NCIMB 14021 / DFL 12)</name>
    <dbReference type="NCBI Taxonomy" id="398580"/>
    <lineage>
        <taxon>Bacteria</taxon>
        <taxon>Pseudomonadati</taxon>
        <taxon>Pseudomonadota</taxon>
        <taxon>Alphaproteobacteria</taxon>
        <taxon>Rhodobacterales</taxon>
        <taxon>Roseobacteraceae</taxon>
        <taxon>Dinoroseobacter</taxon>
    </lineage>
</organism>
<dbReference type="STRING" id="398580.Dshi_3312"/>
<accession>A8LNF1</accession>